<dbReference type="Proteomes" id="UP000320876">
    <property type="component" value="Unassembled WGS sequence"/>
</dbReference>
<dbReference type="InterPro" id="IPR036291">
    <property type="entry name" value="NAD(P)-bd_dom_sf"/>
</dbReference>
<dbReference type="NCBIfam" id="NF005095">
    <property type="entry name" value="PRK06523.1"/>
    <property type="match status" value="1"/>
</dbReference>
<evidence type="ECO:0000313" key="3">
    <source>
        <dbReference type="EMBL" id="TQJ02199.1"/>
    </source>
</evidence>
<dbReference type="AlphaFoldDB" id="A0A542DGJ1"/>
<dbReference type="FunFam" id="3.40.50.720:FF:000084">
    <property type="entry name" value="Short-chain dehydrogenase reductase"/>
    <property type="match status" value="1"/>
</dbReference>
<accession>A0A542DGJ1</accession>
<reference evidence="3 4" key="1">
    <citation type="submission" date="2019-06" db="EMBL/GenBank/DDBJ databases">
        <title>Sequencing the genomes of 1000 actinobacteria strains.</title>
        <authorList>
            <person name="Klenk H.-P."/>
        </authorList>
    </citation>
    <scope>NUCLEOTIDE SEQUENCE [LARGE SCALE GENOMIC DNA]</scope>
    <source>
        <strain evidence="3 4">DSM 45679</strain>
    </source>
</reference>
<keyword evidence="2" id="KW-0560">Oxidoreductase</keyword>
<gene>
    <name evidence="3" type="ORF">FB471_1918</name>
</gene>
<dbReference type="Pfam" id="PF13561">
    <property type="entry name" value="adh_short_C2"/>
    <property type="match status" value="1"/>
</dbReference>
<dbReference type="GO" id="GO:0016616">
    <property type="term" value="F:oxidoreductase activity, acting on the CH-OH group of donors, NAD or NADP as acceptor"/>
    <property type="evidence" value="ECO:0007669"/>
    <property type="project" value="TreeGrafter"/>
</dbReference>
<comment type="similarity">
    <text evidence="1">Belongs to the short-chain dehydrogenases/reductases (SDR) family.</text>
</comment>
<protein>
    <submittedName>
        <fullName evidence="3">NAD(P)-dependent dehydrogenase (Short-subunit alcohol dehydrogenase family)</fullName>
    </submittedName>
</protein>
<dbReference type="PRINTS" id="PR00080">
    <property type="entry name" value="SDRFAMILY"/>
</dbReference>
<dbReference type="Gene3D" id="3.40.50.720">
    <property type="entry name" value="NAD(P)-binding Rossmann-like Domain"/>
    <property type="match status" value="1"/>
</dbReference>
<dbReference type="InterPro" id="IPR002347">
    <property type="entry name" value="SDR_fam"/>
</dbReference>
<dbReference type="SUPFAM" id="SSF51735">
    <property type="entry name" value="NAD(P)-binding Rossmann-fold domains"/>
    <property type="match status" value="1"/>
</dbReference>
<sequence length="262" mass="27105">MDLHLEGRTAVVTGASKGIGLATVRRLTTEGVRVAAAARTAPPELVGIPGSTAVPVDLVTTDGPAELVHRAMAALGGIDILVNNLGGVRKGIAHDEGFASIGDTEWQRALELNLLSAVRVTRAALPSIVERRGVIINISSIGARFAHPPIEYGAAKAALNNVGKALAEELGPRGVRVVTVSPGPTRTRNWEAPDGMAADLAREAGLDLEQFLAGLPERMGITTGRLAEPEETAALIAFLASPHAGNITGTDHRVDGGVLKTV</sequence>
<comment type="caution">
    <text evidence="3">The sequence shown here is derived from an EMBL/GenBank/DDBJ whole genome shotgun (WGS) entry which is preliminary data.</text>
</comment>
<proteinExistence type="inferred from homology"/>
<dbReference type="OrthoDB" id="3208554at2"/>
<evidence type="ECO:0000256" key="1">
    <source>
        <dbReference type="ARBA" id="ARBA00006484"/>
    </source>
</evidence>
<dbReference type="EMBL" id="VFML01000001">
    <property type="protein sequence ID" value="TQJ02199.1"/>
    <property type="molecule type" value="Genomic_DNA"/>
</dbReference>
<evidence type="ECO:0000256" key="2">
    <source>
        <dbReference type="ARBA" id="ARBA00023002"/>
    </source>
</evidence>
<dbReference type="PANTHER" id="PTHR42760:SF133">
    <property type="entry name" value="3-OXOACYL-[ACYL-CARRIER-PROTEIN] REDUCTASE"/>
    <property type="match status" value="1"/>
</dbReference>
<keyword evidence="4" id="KW-1185">Reference proteome</keyword>
<organism evidence="3 4">
    <name type="scientific">Amycolatopsis cihanbeyliensis</name>
    <dbReference type="NCBI Taxonomy" id="1128664"/>
    <lineage>
        <taxon>Bacteria</taxon>
        <taxon>Bacillati</taxon>
        <taxon>Actinomycetota</taxon>
        <taxon>Actinomycetes</taxon>
        <taxon>Pseudonocardiales</taxon>
        <taxon>Pseudonocardiaceae</taxon>
        <taxon>Amycolatopsis</taxon>
    </lineage>
</organism>
<dbReference type="PRINTS" id="PR00081">
    <property type="entry name" value="GDHRDH"/>
</dbReference>
<dbReference type="PANTHER" id="PTHR42760">
    <property type="entry name" value="SHORT-CHAIN DEHYDROGENASES/REDUCTASES FAMILY MEMBER"/>
    <property type="match status" value="1"/>
</dbReference>
<evidence type="ECO:0000313" key="4">
    <source>
        <dbReference type="Proteomes" id="UP000320876"/>
    </source>
</evidence>
<dbReference type="RefSeq" id="WP_141997014.1">
    <property type="nucleotide sequence ID" value="NZ_VFML01000001.1"/>
</dbReference>
<name>A0A542DGJ1_AMYCI</name>